<organism evidence="1 2">
    <name type="scientific">Candidatus Lloydbacteria bacterium RIFCSPHIGHO2_01_FULL_49_22</name>
    <dbReference type="NCBI Taxonomy" id="1798658"/>
    <lineage>
        <taxon>Bacteria</taxon>
        <taxon>Candidatus Lloydiibacteriota</taxon>
    </lineage>
</organism>
<protein>
    <submittedName>
        <fullName evidence="1">Uncharacterized protein</fullName>
    </submittedName>
</protein>
<comment type="caution">
    <text evidence="1">The sequence shown here is derived from an EMBL/GenBank/DDBJ whole genome shotgun (WGS) entry which is preliminary data.</text>
</comment>
<name>A0A1G2CWZ4_9BACT</name>
<accession>A0A1G2CWZ4</accession>
<dbReference type="AlphaFoldDB" id="A0A1G2CWZ4"/>
<sequence length="280" mass="31967">MSALFIPGPGTAGEHETRRLIDAWWKVGNEVRLNTNKSGIVIGFGEKHIHRGSLRHKYSGCYIDFEKLFVAPTDGSPRTLISAWSLTNMSLEVEVPSRVFIRIGDLPETPFWEGDIVAFRDKVVMKSDGGHVQNYDCHTVVSHKYLQDGHIECWIASRERVETRIDFPEKITLIHRGNLWKMDHGEPMIFASIEEETKFYQSIGMSQKLTHPSELPPWTSEEFGMETALSIVRRGFADEIKLKDKKLMTFVVIKYDNEELGKRIRALTLAKFGLGEDVSE</sequence>
<evidence type="ECO:0000313" key="1">
    <source>
        <dbReference type="EMBL" id="OGZ05874.1"/>
    </source>
</evidence>
<dbReference type="EMBL" id="MHLI01000006">
    <property type="protein sequence ID" value="OGZ05874.1"/>
    <property type="molecule type" value="Genomic_DNA"/>
</dbReference>
<evidence type="ECO:0000313" key="2">
    <source>
        <dbReference type="Proteomes" id="UP000177122"/>
    </source>
</evidence>
<gene>
    <name evidence="1" type="ORF">A2845_03665</name>
</gene>
<reference evidence="1 2" key="1">
    <citation type="journal article" date="2016" name="Nat. Commun.">
        <title>Thousands of microbial genomes shed light on interconnected biogeochemical processes in an aquifer system.</title>
        <authorList>
            <person name="Anantharaman K."/>
            <person name="Brown C.T."/>
            <person name="Hug L.A."/>
            <person name="Sharon I."/>
            <person name="Castelle C.J."/>
            <person name="Probst A.J."/>
            <person name="Thomas B.C."/>
            <person name="Singh A."/>
            <person name="Wilkins M.J."/>
            <person name="Karaoz U."/>
            <person name="Brodie E.L."/>
            <person name="Williams K.H."/>
            <person name="Hubbard S.S."/>
            <person name="Banfield J.F."/>
        </authorList>
    </citation>
    <scope>NUCLEOTIDE SEQUENCE [LARGE SCALE GENOMIC DNA]</scope>
</reference>
<proteinExistence type="predicted"/>
<dbReference type="Proteomes" id="UP000177122">
    <property type="component" value="Unassembled WGS sequence"/>
</dbReference>